<evidence type="ECO:0000313" key="1">
    <source>
        <dbReference type="EMBL" id="CAB5067783.1"/>
    </source>
</evidence>
<proteinExistence type="predicted"/>
<sequence length="234" mass="25605">MSNASHISELEKAISFLAHGHRPEEGFLAHTCEACHEPFPCRSARVATATRSLGTHHFGSETATRVGVPANVSFALRQLDHWLTRLEKGSTDVSSCIDALHRLVISEDMECLAIVSTTGLLEFQVRLVGPDQLAIPLWAIVNYGDEYSLRMHIGQLTNAGRTFLTDLISDSYGITDAHALLTWWQQLDGGSSRTVTTPLPTNALDVCGALTSVISATYAAAEFHFTSFERISYE</sequence>
<gene>
    <name evidence="1" type="ORF">UFOPK4347_01581</name>
</gene>
<dbReference type="AlphaFoldDB" id="A0A6J7UP73"/>
<dbReference type="EMBL" id="CAFBQU010000067">
    <property type="protein sequence ID" value="CAB5067783.1"/>
    <property type="molecule type" value="Genomic_DNA"/>
</dbReference>
<protein>
    <submittedName>
        <fullName evidence="1">Unannotated protein</fullName>
    </submittedName>
</protein>
<organism evidence="1">
    <name type="scientific">freshwater metagenome</name>
    <dbReference type="NCBI Taxonomy" id="449393"/>
    <lineage>
        <taxon>unclassified sequences</taxon>
        <taxon>metagenomes</taxon>
        <taxon>ecological metagenomes</taxon>
    </lineage>
</organism>
<reference evidence="1" key="1">
    <citation type="submission" date="2020-05" db="EMBL/GenBank/DDBJ databases">
        <authorList>
            <person name="Chiriac C."/>
            <person name="Salcher M."/>
            <person name="Ghai R."/>
            <person name="Kavagutti S V."/>
        </authorList>
    </citation>
    <scope>NUCLEOTIDE SEQUENCE</scope>
</reference>
<name>A0A6J7UP73_9ZZZZ</name>
<accession>A0A6J7UP73</accession>